<evidence type="ECO:0000313" key="4">
    <source>
        <dbReference type="Proteomes" id="UP000194000"/>
    </source>
</evidence>
<dbReference type="InterPro" id="IPR029069">
    <property type="entry name" value="HotDog_dom_sf"/>
</dbReference>
<keyword evidence="4" id="KW-1185">Reference proteome</keyword>
<sequence>MIGCHYRRLGADGDVVWFESTDFTRSNWAPDLQHGSPPLGLLTKAIEELIADSPLRIGRLVLDILGIIPVTRVSVRAWIERPGKRISLVAAEMRARGGDGVERPVARVSAWALATSDTSDVASDRYPPLVEGPARPLPSYWWNVGGYLKSVDWRRQPDDSAGAAVWWLSPLVHVVDSEPTTSLENLAMVVDSANGVGAALDPARFVFMNTDTVLHLHRAPRGADFALRARGSIGADGIGVTTAEIFDRSGFVGTSAQTLLAQRR</sequence>
<proteinExistence type="predicted"/>
<dbReference type="AlphaFoldDB" id="A0A1X1UJP3"/>
<dbReference type="Proteomes" id="UP000194000">
    <property type="component" value="Unassembled WGS sequence"/>
</dbReference>
<feature type="domain" description="Acyl-CoA thioesterase-like C-terminal" evidence="2">
    <location>
        <begin position="142"/>
        <end position="260"/>
    </location>
</feature>
<dbReference type="EMBL" id="LQOW01000031">
    <property type="protein sequence ID" value="ORV57060.1"/>
    <property type="molecule type" value="Genomic_DNA"/>
</dbReference>
<evidence type="ECO:0000313" key="3">
    <source>
        <dbReference type="EMBL" id="ORV57060.1"/>
    </source>
</evidence>
<protein>
    <submittedName>
        <fullName evidence="3">Thioesterase</fullName>
    </submittedName>
</protein>
<evidence type="ECO:0000259" key="2">
    <source>
        <dbReference type="Pfam" id="PF20789"/>
    </source>
</evidence>
<comment type="caution">
    <text evidence="3">The sequence shown here is derived from an EMBL/GenBank/DDBJ whole genome shotgun (WGS) entry which is preliminary data.</text>
</comment>
<evidence type="ECO:0000259" key="1">
    <source>
        <dbReference type="Pfam" id="PF13622"/>
    </source>
</evidence>
<dbReference type="RefSeq" id="WP_085199869.1">
    <property type="nucleotide sequence ID" value="NZ_JACKVI010000012.1"/>
</dbReference>
<gene>
    <name evidence="3" type="ORF">AWC06_02440</name>
</gene>
<name>A0A1X1UJP3_9MYCO</name>
<dbReference type="SUPFAM" id="SSF54637">
    <property type="entry name" value="Thioesterase/thiol ester dehydrase-isomerase"/>
    <property type="match status" value="1"/>
</dbReference>
<dbReference type="Pfam" id="PF13622">
    <property type="entry name" value="4HBT_3"/>
    <property type="match status" value="1"/>
</dbReference>
<dbReference type="Pfam" id="PF20789">
    <property type="entry name" value="4HBT_3C"/>
    <property type="match status" value="1"/>
</dbReference>
<accession>A0A1X1UJP3</accession>
<dbReference type="InterPro" id="IPR042171">
    <property type="entry name" value="Acyl-CoA_hotdog"/>
</dbReference>
<dbReference type="InterPro" id="IPR049450">
    <property type="entry name" value="ACOT8-like_C"/>
</dbReference>
<organism evidence="3 4">
    <name type="scientific">Mycobacterium fragae</name>
    <dbReference type="NCBI Taxonomy" id="1260918"/>
    <lineage>
        <taxon>Bacteria</taxon>
        <taxon>Bacillati</taxon>
        <taxon>Actinomycetota</taxon>
        <taxon>Actinomycetes</taxon>
        <taxon>Mycobacteriales</taxon>
        <taxon>Mycobacteriaceae</taxon>
        <taxon>Mycobacterium</taxon>
    </lineage>
</organism>
<dbReference type="Gene3D" id="2.40.160.210">
    <property type="entry name" value="Acyl-CoA thioesterase, double hotdog domain"/>
    <property type="match status" value="1"/>
</dbReference>
<reference evidence="3 4" key="1">
    <citation type="submission" date="2016-01" db="EMBL/GenBank/DDBJ databases">
        <title>The new phylogeny of the genus Mycobacterium.</title>
        <authorList>
            <person name="Tarcisio F."/>
            <person name="Conor M."/>
            <person name="Antonella G."/>
            <person name="Elisabetta G."/>
            <person name="Giulia F.S."/>
            <person name="Sara T."/>
            <person name="Anna F."/>
            <person name="Clotilde B."/>
            <person name="Roberto B."/>
            <person name="Veronica D.S."/>
            <person name="Fabio R."/>
            <person name="Monica P."/>
            <person name="Olivier J."/>
            <person name="Enrico T."/>
            <person name="Nicola S."/>
        </authorList>
    </citation>
    <scope>NUCLEOTIDE SEQUENCE [LARGE SCALE GENOMIC DNA]</scope>
    <source>
        <strain evidence="3 4">DSM 45731</strain>
    </source>
</reference>
<dbReference type="STRING" id="1260918.AWC06_02440"/>
<feature type="domain" description="Acyl-CoA thioesterase-like N-terminal HotDog" evidence="1">
    <location>
        <begin position="25"/>
        <end position="111"/>
    </location>
</feature>
<dbReference type="OrthoDB" id="1413770at2"/>
<dbReference type="InterPro" id="IPR049449">
    <property type="entry name" value="TesB_ACOT8-like_N"/>
</dbReference>